<dbReference type="AlphaFoldDB" id="A6HY43"/>
<dbReference type="RGD" id="621511">
    <property type="gene designation" value="Ctsd"/>
</dbReference>
<evidence type="ECO:0000313" key="3">
    <source>
        <dbReference type="Proteomes" id="UP000234681"/>
    </source>
</evidence>
<feature type="compositionally biased region" description="Basic and acidic residues" evidence="1">
    <location>
        <begin position="16"/>
        <end position="30"/>
    </location>
</feature>
<protein>
    <submittedName>
        <fullName evidence="2">Cathepsin D, isoform CRA_a</fullName>
    </submittedName>
</protein>
<evidence type="ECO:0000313" key="4">
    <source>
        <dbReference type="RGD" id="621511"/>
    </source>
</evidence>
<name>A6HY43_RAT</name>
<sequence length="30" mass="3372">MAPSSTAPLSLAWQRPEGEQKEQEDRSKTI</sequence>
<evidence type="ECO:0000313" key="2">
    <source>
        <dbReference type="EMBL" id="EDM12124.1"/>
    </source>
</evidence>
<gene>
    <name evidence="2 4" type="primary">Ctsd</name>
    <name evidence="2" type="ORF">rCG_47835</name>
</gene>
<reference evidence="3" key="1">
    <citation type="submission" date="2005-09" db="EMBL/GenBank/DDBJ databases">
        <authorList>
            <person name="Mural R.J."/>
            <person name="Li P.W."/>
            <person name="Adams M.D."/>
            <person name="Amanatides P.G."/>
            <person name="Baden-Tillson H."/>
            <person name="Barnstead M."/>
            <person name="Chin S.H."/>
            <person name="Dew I."/>
            <person name="Evans C.A."/>
            <person name="Ferriera S."/>
            <person name="Flanigan M."/>
            <person name="Fosler C."/>
            <person name="Glodek A."/>
            <person name="Gu Z."/>
            <person name="Holt R.A."/>
            <person name="Jennings D."/>
            <person name="Kraft C.L."/>
            <person name="Lu F."/>
            <person name="Nguyen T."/>
            <person name="Nusskern D.R."/>
            <person name="Pfannkoch C.M."/>
            <person name="Sitter C."/>
            <person name="Sutton G.G."/>
            <person name="Venter J.C."/>
            <person name="Wang Z."/>
            <person name="Woodage T."/>
            <person name="Zheng X.H."/>
            <person name="Zhong F."/>
        </authorList>
    </citation>
    <scope>NUCLEOTIDE SEQUENCE [LARGE SCALE GENOMIC DNA]</scope>
    <source>
        <strain>BN</strain>
        <strain evidence="3">Sprague-Dawley</strain>
    </source>
</reference>
<proteinExistence type="predicted"/>
<accession>A6HY43</accession>
<dbReference type="Proteomes" id="UP000234681">
    <property type="component" value="Chromosome 1"/>
</dbReference>
<dbReference type="EMBL" id="CH473953">
    <property type="protein sequence ID" value="EDM12124.1"/>
    <property type="molecule type" value="Genomic_DNA"/>
</dbReference>
<organism evidence="2 3">
    <name type="scientific">Rattus norvegicus</name>
    <name type="common">Rat</name>
    <dbReference type="NCBI Taxonomy" id="10116"/>
    <lineage>
        <taxon>Eukaryota</taxon>
        <taxon>Metazoa</taxon>
        <taxon>Chordata</taxon>
        <taxon>Craniata</taxon>
        <taxon>Vertebrata</taxon>
        <taxon>Euteleostomi</taxon>
        <taxon>Mammalia</taxon>
        <taxon>Eutheria</taxon>
        <taxon>Euarchontoglires</taxon>
        <taxon>Glires</taxon>
        <taxon>Rodentia</taxon>
        <taxon>Myomorpha</taxon>
        <taxon>Muroidea</taxon>
        <taxon>Muridae</taxon>
        <taxon>Murinae</taxon>
        <taxon>Rattus</taxon>
    </lineage>
</organism>
<evidence type="ECO:0000256" key="1">
    <source>
        <dbReference type="SAM" id="MobiDB-lite"/>
    </source>
</evidence>
<feature type="region of interest" description="Disordered" evidence="1">
    <location>
        <begin position="1"/>
        <end position="30"/>
    </location>
</feature>